<feature type="region of interest" description="Disordered" evidence="1">
    <location>
        <begin position="85"/>
        <end position="111"/>
    </location>
</feature>
<evidence type="ECO:0000313" key="3">
    <source>
        <dbReference type="Proteomes" id="UP000317650"/>
    </source>
</evidence>
<dbReference type="Proteomes" id="UP000317650">
    <property type="component" value="Chromosome 9"/>
</dbReference>
<accession>A0A4S8IFT0</accession>
<evidence type="ECO:0000256" key="1">
    <source>
        <dbReference type="SAM" id="MobiDB-lite"/>
    </source>
</evidence>
<proteinExistence type="predicted"/>
<organism evidence="2 3">
    <name type="scientific">Musa balbisiana</name>
    <name type="common">Banana</name>
    <dbReference type="NCBI Taxonomy" id="52838"/>
    <lineage>
        <taxon>Eukaryota</taxon>
        <taxon>Viridiplantae</taxon>
        <taxon>Streptophyta</taxon>
        <taxon>Embryophyta</taxon>
        <taxon>Tracheophyta</taxon>
        <taxon>Spermatophyta</taxon>
        <taxon>Magnoliopsida</taxon>
        <taxon>Liliopsida</taxon>
        <taxon>Zingiberales</taxon>
        <taxon>Musaceae</taxon>
        <taxon>Musa</taxon>
    </lineage>
</organism>
<name>A0A4S8IFT0_MUSBA</name>
<reference evidence="2 3" key="1">
    <citation type="journal article" date="2019" name="Nat. Plants">
        <title>Genome sequencing of Musa balbisiana reveals subgenome evolution and function divergence in polyploid bananas.</title>
        <authorList>
            <person name="Yao X."/>
        </authorList>
    </citation>
    <scope>NUCLEOTIDE SEQUENCE [LARGE SCALE GENOMIC DNA]</scope>
    <source>
        <strain evidence="3">cv. DH-PKW</strain>
        <tissue evidence="2">Leaves</tissue>
    </source>
</reference>
<keyword evidence="3" id="KW-1185">Reference proteome</keyword>
<comment type="caution">
    <text evidence="2">The sequence shown here is derived from an EMBL/GenBank/DDBJ whole genome shotgun (WGS) entry which is preliminary data.</text>
</comment>
<dbReference type="AlphaFoldDB" id="A0A4S8IFT0"/>
<evidence type="ECO:0000313" key="2">
    <source>
        <dbReference type="EMBL" id="THU46584.1"/>
    </source>
</evidence>
<feature type="compositionally biased region" description="Low complexity" evidence="1">
    <location>
        <begin position="92"/>
        <end position="105"/>
    </location>
</feature>
<sequence length="121" mass="13737">MRSLRWRTVVAGVCRRRSIMLSDQNWIFVYGFMLDWRVTKRKVRDDNKNWNTGCFSSSSESDLEVSNSTNEAAITLEYLDESVVSDSKRRTAASAAAPSSPPREAIPSDELLALQMEPGRY</sequence>
<protein>
    <submittedName>
        <fullName evidence="2">Uncharacterized protein</fullName>
    </submittedName>
</protein>
<gene>
    <name evidence="2" type="ORF">C4D60_Mb09t06470</name>
</gene>
<dbReference type="EMBL" id="PYDT01000010">
    <property type="protein sequence ID" value="THU46584.1"/>
    <property type="molecule type" value="Genomic_DNA"/>
</dbReference>